<feature type="compositionally biased region" description="Acidic residues" evidence="5">
    <location>
        <begin position="54"/>
        <end position="63"/>
    </location>
</feature>
<feature type="compositionally biased region" description="Low complexity" evidence="5">
    <location>
        <begin position="110"/>
        <end position="137"/>
    </location>
</feature>
<dbReference type="Pfam" id="PF01926">
    <property type="entry name" value="MMR_HSR1"/>
    <property type="match status" value="1"/>
</dbReference>
<evidence type="ECO:0000256" key="4">
    <source>
        <dbReference type="ARBA" id="ARBA00039902"/>
    </source>
</evidence>
<feature type="region of interest" description="Disordered" evidence="5">
    <location>
        <begin position="431"/>
        <end position="711"/>
    </location>
</feature>
<feature type="region of interest" description="Disordered" evidence="5">
    <location>
        <begin position="1"/>
        <end position="207"/>
    </location>
</feature>
<proteinExistence type="predicted"/>
<dbReference type="Proteomes" id="UP000747110">
    <property type="component" value="Unassembled WGS sequence"/>
</dbReference>
<feature type="domain" description="G" evidence="6">
    <location>
        <begin position="718"/>
        <end position="771"/>
    </location>
</feature>
<feature type="compositionally biased region" description="Low complexity" evidence="5">
    <location>
        <begin position="676"/>
        <end position="690"/>
    </location>
</feature>
<evidence type="ECO:0000313" key="8">
    <source>
        <dbReference type="EMBL" id="GIM03286.1"/>
    </source>
</evidence>
<dbReference type="Proteomes" id="UP000722791">
    <property type="component" value="Unassembled WGS sequence"/>
</dbReference>
<evidence type="ECO:0000256" key="3">
    <source>
        <dbReference type="ARBA" id="ARBA00037770"/>
    </source>
</evidence>
<feature type="compositionally biased region" description="Basic residues" evidence="5">
    <location>
        <begin position="504"/>
        <end position="519"/>
    </location>
</feature>
<dbReference type="Gene3D" id="3.40.50.300">
    <property type="entry name" value="P-loop containing nucleotide triphosphate hydrolases"/>
    <property type="match status" value="2"/>
</dbReference>
<keyword evidence="9" id="KW-1185">Reference proteome</keyword>
<dbReference type="InterPro" id="IPR006073">
    <property type="entry name" value="GTP-bd"/>
</dbReference>
<evidence type="ECO:0000256" key="2">
    <source>
        <dbReference type="ARBA" id="ARBA00023134"/>
    </source>
</evidence>
<accession>A0A8J4CBG8</accession>
<feature type="compositionally biased region" description="Low complexity" evidence="5">
    <location>
        <begin position="13"/>
        <end position="31"/>
    </location>
</feature>
<dbReference type="GO" id="GO:0005525">
    <property type="term" value="F:GTP binding"/>
    <property type="evidence" value="ECO:0007669"/>
    <property type="project" value="UniProtKB-KW"/>
</dbReference>
<organism evidence="7 9">
    <name type="scientific">Volvox reticuliferus</name>
    <dbReference type="NCBI Taxonomy" id="1737510"/>
    <lineage>
        <taxon>Eukaryota</taxon>
        <taxon>Viridiplantae</taxon>
        <taxon>Chlorophyta</taxon>
        <taxon>core chlorophytes</taxon>
        <taxon>Chlorophyceae</taxon>
        <taxon>CS clade</taxon>
        <taxon>Chlamydomonadales</taxon>
        <taxon>Volvocaceae</taxon>
        <taxon>Volvox</taxon>
    </lineage>
</organism>
<dbReference type="OrthoDB" id="391988at2759"/>
<sequence>MEKTRGACRTSGKKNASAAAAAPSWKKPAGANLSAKAKREYLKWKRERKRNQAEDESDSDWGQEEGPAGEELQGAATTTTTATDGEIKAGSGRAAGARLNNADVGKRQQPRALQHRGQQQQQQQQQQQEQPTGRRQGTVARGAEDPDASGEIVDNGSNGDGDEDDEHLDSAAAPGGFGPVAGRTQQGQLPEFGGRGGGGARAVPDDRPLCYQPMVELPRGDVPESIRAVCGDDMDVMRLPRVREDEVGFTEEGRRLGMPKRPHWRGVVRNAEQLHRLEERSFQTWVKRMYESVDSPSRISFFEPKLDFWRQLWRVLERSDVAIVIVDARNPLLHFSEALAHHVMDDHGIPALLVLNKCDLVPASCVEQWRRFFERRYPGLKVVASSASAAGGREAAEAIMDAVLDCVVTRDGQRVKVSEVVQMTRDEVLVASKARNTHSKRNRPQPINAPQQQPQEQQQQQAAGEASGAEGGSGADPETGAELGMEGSGRGGGVAGDGWELKGNKSKKKEAVRRKRNQRMHGGVGGGTGGGSACAAGTATSTAAGGGRHARGRNADTTAAGTATLGPQGVGLAARSRRDRATNASPETAGADAEGEGEKRDEDGRLVDVEERLAVEEEADGGSVSDGPEDAAASVAGDDDDNDNVAFDKLVEDEDEEGFLHEDVSSDGGEEEEDGASISIDGASISVGGDTVTGTPAWGGHGARGGRDRRGRSRPVVVCVVGEPNVGKSSTMNALLGAKRVAVSSHPGRTKHYQTHVMCSGLMLCDCPGLVFPRLDVSLYMQVLFGSYPIARCRDPYAVVRYLAERVWPRLHRTLGLRPVTEDEEELKDEGGRAGKDAAGCGRGQRLSDQQEWRDADWTPLALCEALAARHNWRSRRGGRLDVYRAANWILRSALAGRNAVNVAFLPPEDDAGGCGDGSIGGVTR</sequence>
<dbReference type="PANTHER" id="PTHR45709:SF3">
    <property type="entry name" value="GUANINE NUCLEOTIDE-BINDING PROTEIN-LIKE 1"/>
    <property type="match status" value="1"/>
</dbReference>
<evidence type="ECO:0000259" key="6">
    <source>
        <dbReference type="Pfam" id="PF01926"/>
    </source>
</evidence>
<dbReference type="InterPro" id="IPR043358">
    <property type="entry name" value="GNL1-like"/>
</dbReference>
<feature type="compositionally biased region" description="Gly residues" evidence="5">
    <location>
        <begin position="486"/>
        <end position="496"/>
    </location>
</feature>
<dbReference type="EMBL" id="BNCQ01000013">
    <property type="protein sequence ID" value="GIM03286.1"/>
    <property type="molecule type" value="Genomic_DNA"/>
</dbReference>
<evidence type="ECO:0000256" key="1">
    <source>
        <dbReference type="ARBA" id="ARBA00022741"/>
    </source>
</evidence>
<feature type="compositionally biased region" description="Low complexity" evidence="5">
    <location>
        <begin position="555"/>
        <end position="564"/>
    </location>
</feature>
<feature type="compositionally biased region" description="Low complexity" evidence="5">
    <location>
        <begin position="449"/>
        <end position="468"/>
    </location>
</feature>
<evidence type="ECO:0000313" key="7">
    <source>
        <dbReference type="EMBL" id="GIL75412.1"/>
    </source>
</evidence>
<feature type="compositionally biased region" description="Gly residues" evidence="5">
    <location>
        <begin position="522"/>
        <end position="532"/>
    </location>
</feature>
<dbReference type="EMBL" id="BNCP01000007">
    <property type="protein sequence ID" value="GIL75412.1"/>
    <property type="molecule type" value="Genomic_DNA"/>
</dbReference>
<name>A0A8J4CBG8_9CHLO</name>
<dbReference type="InterPro" id="IPR027417">
    <property type="entry name" value="P-loop_NTPase"/>
</dbReference>
<dbReference type="SUPFAM" id="SSF52540">
    <property type="entry name" value="P-loop containing nucleoside triphosphate hydrolases"/>
    <property type="match status" value="1"/>
</dbReference>
<evidence type="ECO:0000313" key="9">
    <source>
        <dbReference type="Proteomes" id="UP000747110"/>
    </source>
</evidence>
<gene>
    <name evidence="7" type="ORF">Vretifemale_5206</name>
    <name evidence="8" type="ORF">Vretimale_8048</name>
</gene>
<evidence type="ECO:0000256" key="5">
    <source>
        <dbReference type="SAM" id="MobiDB-lite"/>
    </source>
</evidence>
<comment type="caution">
    <text evidence="7">The sequence shown here is derived from an EMBL/GenBank/DDBJ whole genome shotgun (WGS) entry which is preliminary data.</text>
</comment>
<feature type="compositionally biased region" description="Low complexity" evidence="5">
    <location>
        <begin position="533"/>
        <end position="543"/>
    </location>
</feature>
<dbReference type="PANTHER" id="PTHR45709">
    <property type="entry name" value="LARGE SUBUNIT GTPASE 1 HOMOLOG-RELATED"/>
    <property type="match status" value="1"/>
</dbReference>
<dbReference type="GO" id="GO:0003924">
    <property type="term" value="F:GTPase activity"/>
    <property type="evidence" value="ECO:0007669"/>
    <property type="project" value="InterPro"/>
</dbReference>
<dbReference type="AlphaFoldDB" id="A0A8J4CBG8"/>
<keyword evidence="1" id="KW-0547">Nucleotide-binding</keyword>
<reference evidence="7" key="1">
    <citation type="journal article" date="2021" name="Proc. Natl. Acad. Sci. U.S.A.">
        <title>Three genomes in the algal genus Volvox reveal the fate of a haploid sex-determining region after a transition to homothallism.</title>
        <authorList>
            <person name="Yamamoto K."/>
            <person name="Hamaji T."/>
            <person name="Kawai-Toyooka H."/>
            <person name="Matsuzaki R."/>
            <person name="Takahashi F."/>
            <person name="Nishimura Y."/>
            <person name="Kawachi M."/>
            <person name="Noguchi H."/>
            <person name="Minakuchi Y."/>
            <person name="Umen J.G."/>
            <person name="Toyoda A."/>
            <person name="Nozaki H."/>
        </authorList>
    </citation>
    <scope>NUCLEOTIDE SEQUENCE</scope>
    <source>
        <strain evidence="8">NIES-3785</strain>
        <strain evidence="7">NIES-3786</strain>
    </source>
</reference>
<comment type="function">
    <text evidence="3">Possible regulatory or functional link with the histocompatibility cluster.</text>
</comment>
<feature type="compositionally biased region" description="Basic and acidic residues" evidence="5">
    <location>
        <begin position="596"/>
        <end position="615"/>
    </location>
</feature>
<keyword evidence="2" id="KW-0342">GTP-binding</keyword>
<protein>
    <recommendedName>
        <fullName evidence="4">Guanine nucleotide-binding protein-like 1</fullName>
    </recommendedName>
</protein>
<feature type="region of interest" description="Disordered" evidence="5">
    <location>
        <begin position="821"/>
        <end position="845"/>
    </location>
</feature>